<accession>A0A4Q7YW71</accession>
<dbReference type="InterPro" id="IPR017853">
    <property type="entry name" value="GH"/>
</dbReference>
<evidence type="ECO:0000313" key="3">
    <source>
        <dbReference type="Proteomes" id="UP000292958"/>
    </source>
</evidence>
<dbReference type="EMBL" id="SHKW01000001">
    <property type="protein sequence ID" value="RZU41289.1"/>
    <property type="molecule type" value="Genomic_DNA"/>
</dbReference>
<gene>
    <name evidence="2" type="ORF">BDD14_2799</name>
</gene>
<dbReference type="InterPro" id="IPR028212">
    <property type="entry name" value="GHL6"/>
</dbReference>
<dbReference type="RefSeq" id="WP_130419226.1">
    <property type="nucleotide sequence ID" value="NZ_SHKW01000001.1"/>
</dbReference>
<comment type="caution">
    <text evidence="2">The sequence shown here is derived from an EMBL/GenBank/DDBJ whole genome shotgun (WGS) entry which is preliminary data.</text>
</comment>
<dbReference type="InterPro" id="IPR013738">
    <property type="entry name" value="Beta_galactosidase_Trimer"/>
</dbReference>
<dbReference type="Gene3D" id="3.20.20.80">
    <property type="entry name" value="Glycosidases"/>
    <property type="match status" value="1"/>
</dbReference>
<dbReference type="InterPro" id="IPR029062">
    <property type="entry name" value="Class_I_gatase-like"/>
</dbReference>
<dbReference type="GO" id="GO:0005975">
    <property type="term" value="P:carbohydrate metabolic process"/>
    <property type="evidence" value="ECO:0007669"/>
    <property type="project" value="InterPro"/>
</dbReference>
<protein>
    <submittedName>
        <fullName evidence="2">Beta-galactosidase-like protein</fullName>
    </submittedName>
</protein>
<dbReference type="SUPFAM" id="SSF51445">
    <property type="entry name" value="(Trans)glycosidases"/>
    <property type="match status" value="1"/>
</dbReference>
<dbReference type="AlphaFoldDB" id="A0A4Q7YW71"/>
<feature type="domain" description="Beta-galactosidase trimerisation" evidence="1">
    <location>
        <begin position="392"/>
        <end position="500"/>
    </location>
</feature>
<sequence>MSMTRRDFARLGAGIWMATTAEAQPLARTIPEARSADAQQAHGSSQPWYRTIKRIGQTNFNEMDAKSNKVDVWADYWASARVQAVALSVSGPVAFYPSKVPFFHHSPYLEGRDLFGECVHAAKKRGIRVYARMSPDIQWTDPQLLETHPLWFRHNQDGSLQSSAPNIAFTCTMSEHYSKQQPAIIHELNANYDIDGVYMNGWPTIQVCYCDNCKEIGDPHSAAYRAMLMNRVEELINLYKATVLEKSPDNFYSCNLGGGLKESGLEQWRLTRDALWYTADNQSRSGVVAPIWQDAQQVKFARALMGDRPVAAVTASYGRAGQIMWRQVTDTTAEPTCRMAQTAAAGGIVWYHWLGLEQGFQEDRRWQAPGRDFLSWHAKNDAHFHNKRSLSKVAIVASSRSVTAYKAPYPEDRTDHLEGMYAALVEARIPFDFVHDEDLNAKRLAGYSALILPNVALLSDAQTQALEQYVQTGGSLLATFQTGLFDEHGTPRSDFALGKLFGIQKAGEPVRSSSQKTDPIGAIHLQSIRKRGPLSEGFEETTWIAGPVWRQPIAPSADADMTFIKPYPVYPPEAVYQREVPSDLPSIVAREAGSSRLVYMAGDMDSSFWRLDHPDLGRQIANAVRWILKDSNAVDVSGDGLIEVIAWETESGFAVHMLNYTGANAYRGHMRKPATLTEQQVRVVLPNGARIRKASLLYKGESAKFTQNGNIVTITVPTVGLYEVLGLEV</sequence>
<proteinExistence type="predicted"/>
<keyword evidence="3" id="KW-1185">Reference proteome</keyword>
<evidence type="ECO:0000313" key="2">
    <source>
        <dbReference type="EMBL" id="RZU41289.1"/>
    </source>
</evidence>
<dbReference type="Gene3D" id="3.40.50.880">
    <property type="match status" value="1"/>
</dbReference>
<name>A0A4Q7YW71_9BACT</name>
<dbReference type="Proteomes" id="UP000292958">
    <property type="component" value="Unassembled WGS sequence"/>
</dbReference>
<evidence type="ECO:0000259" key="1">
    <source>
        <dbReference type="Pfam" id="PF08532"/>
    </source>
</evidence>
<organism evidence="2 3">
    <name type="scientific">Edaphobacter modestus</name>
    <dbReference type="NCBI Taxonomy" id="388466"/>
    <lineage>
        <taxon>Bacteria</taxon>
        <taxon>Pseudomonadati</taxon>
        <taxon>Acidobacteriota</taxon>
        <taxon>Terriglobia</taxon>
        <taxon>Terriglobales</taxon>
        <taxon>Acidobacteriaceae</taxon>
        <taxon>Edaphobacter</taxon>
    </lineage>
</organism>
<dbReference type="Pfam" id="PF08532">
    <property type="entry name" value="Glyco_hydro_42M"/>
    <property type="match status" value="1"/>
</dbReference>
<dbReference type="CDD" id="cd03143">
    <property type="entry name" value="A4_beta-galactosidase_middle_domain"/>
    <property type="match status" value="1"/>
</dbReference>
<reference evidence="2 3" key="1">
    <citation type="submission" date="2019-02" db="EMBL/GenBank/DDBJ databases">
        <title>Genomic Encyclopedia of Archaeal and Bacterial Type Strains, Phase II (KMG-II): from individual species to whole genera.</title>
        <authorList>
            <person name="Goeker M."/>
        </authorList>
    </citation>
    <scope>NUCLEOTIDE SEQUENCE [LARGE SCALE GENOMIC DNA]</scope>
    <source>
        <strain evidence="2 3">DSM 18101</strain>
    </source>
</reference>
<dbReference type="OrthoDB" id="2484600at2"/>
<dbReference type="Pfam" id="PF14871">
    <property type="entry name" value="GHL6"/>
    <property type="match status" value="1"/>
</dbReference>
<dbReference type="SUPFAM" id="SSF52317">
    <property type="entry name" value="Class I glutamine amidotransferase-like"/>
    <property type="match status" value="1"/>
</dbReference>
<dbReference type="GO" id="GO:0004565">
    <property type="term" value="F:beta-galactosidase activity"/>
    <property type="evidence" value="ECO:0007669"/>
    <property type="project" value="InterPro"/>
</dbReference>